<name>A0ABQ4MH20_9BACL</name>
<accession>A0ABQ4MH20</accession>
<dbReference type="RefSeq" id="WP_213656291.1">
    <property type="nucleotide sequence ID" value="NZ_BOSL01000017.1"/>
</dbReference>
<reference evidence="1 2" key="1">
    <citation type="submission" date="2021-03" db="EMBL/GenBank/DDBJ databases">
        <title>Antimicrobial resistance genes in bacteria isolated from Japanese honey, and their potential for conferring macrolide and lincosamide resistance in the American foulbrood pathogen Paenibacillus larvae.</title>
        <authorList>
            <person name="Okamoto M."/>
            <person name="Kumagai M."/>
            <person name="Kanamori H."/>
            <person name="Takamatsu D."/>
        </authorList>
    </citation>
    <scope>NUCLEOTIDE SEQUENCE [LARGE SCALE GENOMIC DNA]</scope>
    <source>
        <strain evidence="1 2">J42TS3</strain>
    </source>
</reference>
<protein>
    <recommendedName>
        <fullName evidence="3">MacB-like periplasmic core domain-containing protein</fullName>
    </recommendedName>
</protein>
<evidence type="ECO:0008006" key="3">
    <source>
        <dbReference type="Google" id="ProtNLM"/>
    </source>
</evidence>
<evidence type="ECO:0000313" key="2">
    <source>
        <dbReference type="Proteomes" id="UP000679992"/>
    </source>
</evidence>
<evidence type="ECO:0000313" key="1">
    <source>
        <dbReference type="EMBL" id="GIP55271.1"/>
    </source>
</evidence>
<dbReference type="Proteomes" id="UP000679992">
    <property type="component" value="Unassembled WGS sequence"/>
</dbReference>
<comment type="caution">
    <text evidence="1">The sequence shown here is derived from an EMBL/GenBank/DDBJ whole genome shotgun (WGS) entry which is preliminary data.</text>
</comment>
<proteinExistence type="predicted"/>
<sequence length="166" mass="18104">MSTAIISPTQEIGYYRNVRTGLMNIVLGRGNKAKHTTAAPSRFFVIFPEVSPKWTGGTVEANADQLYAIGLGPKPQRFTVELANMPYQVRYVYAPHIGRIIAKLIGTSQELSSNPQHFQRVTGVSSRAVLGSISLTAAQARAIGFIVPEEQEVSVNDRIHAELLPA</sequence>
<keyword evidence="2" id="KW-1185">Reference proteome</keyword>
<organism evidence="1 2">
    <name type="scientific">Paenibacillus vini</name>
    <dbReference type="NCBI Taxonomy" id="1476024"/>
    <lineage>
        <taxon>Bacteria</taxon>
        <taxon>Bacillati</taxon>
        <taxon>Bacillota</taxon>
        <taxon>Bacilli</taxon>
        <taxon>Bacillales</taxon>
        <taxon>Paenibacillaceae</taxon>
        <taxon>Paenibacillus</taxon>
    </lineage>
</organism>
<gene>
    <name evidence="1" type="ORF">J42TS3_43060</name>
</gene>
<dbReference type="EMBL" id="BOSL01000017">
    <property type="protein sequence ID" value="GIP55271.1"/>
    <property type="molecule type" value="Genomic_DNA"/>
</dbReference>